<name>A0A4S3TRC1_9EURY</name>
<sequence length="304" mass="34595">MSTAPADDEATYRLDGRRIEGSLDAAFRWEPSGLHAAHDRKLLADLLENGTRRTAGFALHSPAAEHPVYAERDEAVYRIDAREGDRVERPRWICWFELLEDASPSADDIVLEYDQFPENVPGIDSPRAANALSTAFPLRSDGPQDVSDEPPADRGHVFHRYGADDTPLLPEAPFEYVHLEWQDESVLFRVRTQEAAVETQEIIHEATLAYESEGEFRAAIENESLETTFDPERLPDEQREIVETITRRREPARYEETPPPSDAFEAILDRLGISADWPDDGPRFSDWAYFEYGGTLYSARLERM</sequence>
<accession>A0A4S3TRC1</accession>
<dbReference type="Proteomes" id="UP000318864">
    <property type="component" value="Unassembled WGS sequence"/>
</dbReference>
<protein>
    <submittedName>
        <fullName evidence="1">Uncharacterized protein</fullName>
    </submittedName>
</protein>
<evidence type="ECO:0000313" key="2">
    <source>
        <dbReference type="Proteomes" id="UP000318864"/>
    </source>
</evidence>
<gene>
    <name evidence="1" type="ORF">D8Y22_07855</name>
</gene>
<organism evidence="1 2">
    <name type="scientific">Salinadaptatus halalkaliphilus</name>
    <dbReference type="NCBI Taxonomy" id="2419781"/>
    <lineage>
        <taxon>Archaea</taxon>
        <taxon>Methanobacteriati</taxon>
        <taxon>Methanobacteriota</taxon>
        <taxon>Stenosarchaea group</taxon>
        <taxon>Halobacteria</taxon>
        <taxon>Halobacteriales</taxon>
        <taxon>Natrialbaceae</taxon>
        <taxon>Salinadaptatus</taxon>
    </lineage>
</organism>
<dbReference type="AlphaFoldDB" id="A0A4S3TRC1"/>
<dbReference type="EMBL" id="RBZW01000021">
    <property type="protein sequence ID" value="THE65128.1"/>
    <property type="molecule type" value="Genomic_DNA"/>
</dbReference>
<evidence type="ECO:0000313" key="1">
    <source>
        <dbReference type="EMBL" id="THE65128.1"/>
    </source>
</evidence>
<keyword evidence="2" id="KW-1185">Reference proteome</keyword>
<reference evidence="1 2" key="1">
    <citation type="submission" date="2018-10" db="EMBL/GenBank/DDBJ databases">
        <title>Natronolimnobius sp. XQ-INN 246 isolated from Inner Mongolia Autonomous Region of China.</title>
        <authorList>
            <person name="Xue Q."/>
        </authorList>
    </citation>
    <scope>NUCLEOTIDE SEQUENCE [LARGE SCALE GENOMIC DNA]</scope>
    <source>
        <strain evidence="1 2">XQ-INN 246</strain>
    </source>
</reference>
<proteinExistence type="predicted"/>
<comment type="caution">
    <text evidence="1">The sequence shown here is derived from an EMBL/GenBank/DDBJ whole genome shotgun (WGS) entry which is preliminary data.</text>
</comment>